<dbReference type="RefSeq" id="WP_131361834.1">
    <property type="nucleotide sequence ID" value="NZ_SJKB01000010.1"/>
</dbReference>
<evidence type="ECO:0000313" key="7">
    <source>
        <dbReference type="EMBL" id="TCC57485.1"/>
    </source>
</evidence>
<feature type="chain" id="PRO_5020251233" evidence="5">
    <location>
        <begin position="24"/>
        <end position="550"/>
    </location>
</feature>
<dbReference type="AlphaFoldDB" id="A0A4R0KNP8"/>
<evidence type="ECO:0000256" key="2">
    <source>
        <dbReference type="ARBA" id="ARBA00022801"/>
    </source>
</evidence>
<reference evidence="7 8" key="1">
    <citation type="submission" date="2019-02" db="EMBL/GenBank/DDBJ databases">
        <title>Kribbella capetownensis sp. nov. and Kribbella speibonae sp. nov., isolated from soil.</title>
        <authorList>
            <person name="Curtis S.M."/>
            <person name="Norton I."/>
            <person name="Everest G.J."/>
            <person name="Meyers P.R."/>
        </authorList>
    </citation>
    <scope>NUCLEOTIDE SEQUENCE [LARGE SCALE GENOMIC DNA]</scope>
    <source>
        <strain evidence="7 8">NRRL B-24813</strain>
    </source>
</reference>
<dbReference type="SUPFAM" id="SSF75005">
    <property type="entry name" value="Arabinanase/levansucrase/invertase"/>
    <property type="match status" value="1"/>
</dbReference>
<dbReference type="Gene3D" id="2.115.10.20">
    <property type="entry name" value="Glycosyl hydrolase domain, family 43"/>
    <property type="match status" value="2"/>
</dbReference>
<feature type="domain" description="Glycosyl hydrolase family 32 N-terminal" evidence="6">
    <location>
        <begin position="74"/>
        <end position="262"/>
    </location>
</feature>
<evidence type="ECO:0000256" key="1">
    <source>
        <dbReference type="ARBA" id="ARBA00009902"/>
    </source>
</evidence>
<keyword evidence="5" id="KW-0732">Signal</keyword>
<protein>
    <submittedName>
        <fullName evidence="7">Glycoside hydrolase</fullName>
    </submittedName>
</protein>
<dbReference type="Proteomes" id="UP000291144">
    <property type="component" value="Unassembled WGS sequence"/>
</dbReference>
<dbReference type="InterPro" id="IPR013148">
    <property type="entry name" value="Glyco_hydro_32_N"/>
</dbReference>
<comment type="caution">
    <text evidence="7">The sequence shown here is derived from an EMBL/GenBank/DDBJ whole genome shotgun (WGS) entry which is preliminary data.</text>
</comment>
<keyword evidence="8" id="KW-1185">Reference proteome</keyword>
<dbReference type="InterPro" id="IPR050727">
    <property type="entry name" value="GH43_arabinanases"/>
</dbReference>
<dbReference type="PANTHER" id="PTHR43301">
    <property type="entry name" value="ARABINAN ENDO-1,5-ALPHA-L-ARABINOSIDASE"/>
    <property type="match status" value="1"/>
</dbReference>
<evidence type="ECO:0000259" key="6">
    <source>
        <dbReference type="Pfam" id="PF00251"/>
    </source>
</evidence>
<evidence type="ECO:0000256" key="4">
    <source>
        <dbReference type="SAM" id="MobiDB-lite"/>
    </source>
</evidence>
<dbReference type="Pfam" id="PF00251">
    <property type="entry name" value="Glyco_hydro_32N"/>
    <property type="match status" value="1"/>
</dbReference>
<organism evidence="7 8">
    <name type="scientific">Kribbella pittospori</name>
    <dbReference type="NCBI Taxonomy" id="722689"/>
    <lineage>
        <taxon>Bacteria</taxon>
        <taxon>Bacillati</taxon>
        <taxon>Actinomycetota</taxon>
        <taxon>Actinomycetes</taxon>
        <taxon>Propionibacteriales</taxon>
        <taxon>Kribbellaceae</taxon>
        <taxon>Kribbella</taxon>
    </lineage>
</organism>
<keyword evidence="2 7" id="KW-0378">Hydrolase</keyword>
<dbReference type="EMBL" id="SJKB01000010">
    <property type="protein sequence ID" value="TCC57485.1"/>
    <property type="molecule type" value="Genomic_DNA"/>
</dbReference>
<evidence type="ECO:0000256" key="5">
    <source>
        <dbReference type="SAM" id="SignalP"/>
    </source>
</evidence>
<feature type="region of interest" description="Disordered" evidence="4">
    <location>
        <begin position="91"/>
        <end position="115"/>
    </location>
</feature>
<sequence>MIRKLLAALVGLTVLAVPLQSAASPSSGHVRITPYVKIDKVVAAGQFAKVYDPSVGETEPWYYNDHTLVQDRATGTWHVYAITHAEPANPLDEKSFGHATAPTPNGPWTKQPPALIADPAAGESHIWAPYVMYDAGTYYMFYAAGTPDHTAYRMHLATSTDLMTWTRDAANPLFTDGFDGRDPMVRKVGDQWVMYYTANSTPAGGNHIVAYRTSTDLKHWSDRQTAFQHPSTGTFGGPTESPFVVQRGADWYLFVCCDGGYESTKVYKSNDPLHFTTEQLAGTIPAHAAEVVQDGQNWYVTGAGWGKGGLFIAPLDFAKLQVTKGRVVTTNHYRATIETSPRSALTSLDVDPTGRRNYRPALDSTGRSTAPYLAVGNFGATDISGPATKVDAGRESLTLRGISFGDEPVAADWTFDFGPTTFDTRLAWTVKAPTNASVWEVALNVDSALPDQGDPGGFGRDGDVAGLPRWSMATAAGLSVVTAYRPGSAWSEDNHWYDPSNGAVAWQPLWQPGGRALPPGKYDGGRWRLGFSGTERDVAFADSLAASVGT</sequence>
<accession>A0A4R0KNP8</accession>
<dbReference type="PANTHER" id="PTHR43301:SF3">
    <property type="entry name" value="ARABINAN ENDO-1,5-ALPHA-L-ARABINOSIDASE A-RELATED"/>
    <property type="match status" value="1"/>
</dbReference>
<comment type="similarity">
    <text evidence="1">Belongs to the glycosyl hydrolase 32 family.</text>
</comment>
<proteinExistence type="inferred from homology"/>
<dbReference type="OrthoDB" id="9776657at2"/>
<gene>
    <name evidence="7" type="ORF">E0H73_29320</name>
</gene>
<evidence type="ECO:0000313" key="8">
    <source>
        <dbReference type="Proteomes" id="UP000291144"/>
    </source>
</evidence>
<dbReference type="GO" id="GO:0016798">
    <property type="term" value="F:hydrolase activity, acting on glycosyl bonds"/>
    <property type="evidence" value="ECO:0007669"/>
    <property type="project" value="UniProtKB-KW"/>
</dbReference>
<name>A0A4R0KNP8_9ACTN</name>
<feature type="signal peptide" evidence="5">
    <location>
        <begin position="1"/>
        <end position="23"/>
    </location>
</feature>
<dbReference type="InterPro" id="IPR023296">
    <property type="entry name" value="Glyco_hydro_beta-prop_sf"/>
</dbReference>
<evidence type="ECO:0000256" key="3">
    <source>
        <dbReference type="ARBA" id="ARBA00023295"/>
    </source>
</evidence>
<keyword evidence="3" id="KW-0326">Glycosidase</keyword>